<organism evidence="1 2">
    <name type="scientific">Mycobacterium scrofulaceum</name>
    <dbReference type="NCBI Taxonomy" id="1783"/>
    <lineage>
        <taxon>Bacteria</taxon>
        <taxon>Bacillati</taxon>
        <taxon>Actinomycetota</taxon>
        <taxon>Actinomycetes</taxon>
        <taxon>Mycobacteriales</taxon>
        <taxon>Mycobacteriaceae</taxon>
        <taxon>Mycobacterium</taxon>
    </lineage>
</organism>
<gene>
    <name evidence="1" type="ORF">BST44_04130</name>
</gene>
<proteinExistence type="predicted"/>
<dbReference type="AlphaFoldDB" id="A0A1X0KM58"/>
<evidence type="ECO:0008006" key="3">
    <source>
        <dbReference type="Google" id="ProtNLM"/>
    </source>
</evidence>
<dbReference type="OrthoDB" id="5120343at2"/>
<dbReference type="EMBL" id="MVIJ01000003">
    <property type="protein sequence ID" value="ORB75685.1"/>
    <property type="molecule type" value="Genomic_DNA"/>
</dbReference>
<evidence type="ECO:0000313" key="1">
    <source>
        <dbReference type="EMBL" id="ORB75685.1"/>
    </source>
</evidence>
<name>A0A1X0KM58_MYCSC</name>
<keyword evidence="2" id="KW-1185">Reference proteome</keyword>
<accession>A0A1X0KM58</accession>
<dbReference type="Proteomes" id="UP000192601">
    <property type="component" value="Unassembled WGS sequence"/>
</dbReference>
<dbReference type="STRING" id="1783.BST44_04130"/>
<comment type="caution">
    <text evidence="1">The sequence shown here is derived from an EMBL/GenBank/DDBJ whole genome shotgun (WGS) entry which is preliminary data.</text>
</comment>
<reference evidence="1 2" key="1">
    <citation type="submission" date="2017-02" db="EMBL/GenBank/DDBJ databases">
        <title>The new phylogeny of genus Mycobacterium.</title>
        <authorList>
            <person name="Tortoli E."/>
            <person name="Trovato A."/>
            <person name="Cirillo D.M."/>
        </authorList>
    </citation>
    <scope>NUCLEOTIDE SEQUENCE [LARGE SCALE GENOMIC DNA]</scope>
    <source>
        <strain evidence="1 2">DSM 43992</strain>
    </source>
</reference>
<protein>
    <recommendedName>
        <fullName evidence="3">Dihydrodiol dehydrogenase</fullName>
    </recommendedName>
</protein>
<sequence length="103" mass="11237">MTPPEREQTGSPGAARSELLKHVVGEPITIGNEFSEVRLTRVDTRNGSRLLIESQKSGQWVALCPLEVEALTWQSTATFSAMIGHPFGSLVDERSGQSAPESW</sequence>
<evidence type="ECO:0000313" key="2">
    <source>
        <dbReference type="Proteomes" id="UP000192601"/>
    </source>
</evidence>